<dbReference type="Gene3D" id="1.10.150.240">
    <property type="entry name" value="Putative phosphatase, domain 2"/>
    <property type="match status" value="1"/>
</dbReference>
<dbReference type="PANTHER" id="PTHR18901">
    <property type="entry name" value="2-DEOXYGLUCOSE-6-PHOSPHATE PHOSPHATASE 2"/>
    <property type="match status" value="1"/>
</dbReference>
<protein>
    <submittedName>
        <fullName evidence="1">HAD family hydrolase</fullName>
    </submittedName>
</protein>
<evidence type="ECO:0000313" key="1">
    <source>
        <dbReference type="EMBL" id="OES46592.1"/>
    </source>
</evidence>
<proteinExistence type="predicted"/>
<name>A0A1E7DU37_9BACI</name>
<dbReference type="NCBIfam" id="TIGR01509">
    <property type="entry name" value="HAD-SF-IA-v3"/>
    <property type="match status" value="1"/>
</dbReference>
<gene>
    <name evidence="1" type="ORF">BA724_00605</name>
</gene>
<dbReference type="PRINTS" id="PR00413">
    <property type="entry name" value="HADHALOGNASE"/>
</dbReference>
<reference evidence="1 2" key="1">
    <citation type="submission" date="2016-06" db="EMBL/GenBank/DDBJ databases">
        <title>Domibacillus iocasae genome sequencing.</title>
        <authorList>
            <person name="Verma A."/>
            <person name="Pal Y."/>
            <person name="Ojha A.K."/>
            <person name="Krishnamurthi S."/>
        </authorList>
    </citation>
    <scope>NUCLEOTIDE SEQUENCE [LARGE SCALE GENOMIC DNA]</scope>
    <source>
        <strain evidence="1 2">DSM 29979</strain>
    </source>
</reference>
<dbReference type="SUPFAM" id="SSF56784">
    <property type="entry name" value="HAD-like"/>
    <property type="match status" value="1"/>
</dbReference>
<dbReference type="STRING" id="1714016.BA724_00605"/>
<dbReference type="InterPro" id="IPR041492">
    <property type="entry name" value="HAD_2"/>
</dbReference>
<sequence>MIKAIIFDFDGLIIDTETVWYEAYKETMGFYQAELPLERFVHCIGTDDTQLHAFFREQLGESCNIDEIEALAKSLHKGKMKTPQAREGVREYLEEARKLGYKIALASSSTREWVTHYLHELELLHYFDVMITQEDVQKVKPAPDLYLKAIEALRIHSSEAVAFEDSLNGCQAAVTAGLKCVIVPNPVTESLPFEKHSLRLASMAEKRLMDVIELIKPS</sequence>
<comment type="caution">
    <text evidence="1">The sequence shown here is derived from an EMBL/GenBank/DDBJ whole genome shotgun (WGS) entry which is preliminary data.</text>
</comment>
<dbReference type="GO" id="GO:0016787">
    <property type="term" value="F:hydrolase activity"/>
    <property type="evidence" value="ECO:0007669"/>
    <property type="project" value="UniProtKB-KW"/>
</dbReference>
<dbReference type="SFLD" id="SFLDS00003">
    <property type="entry name" value="Haloacid_Dehalogenase"/>
    <property type="match status" value="1"/>
</dbReference>
<dbReference type="InterPro" id="IPR006439">
    <property type="entry name" value="HAD-SF_hydro_IA"/>
</dbReference>
<evidence type="ECO:0000313" key="2">
    <source>
        <dbReference type="Proteomes" id="UP000095658"/>
    </source>
</evidence>
<dbReference type="Proteomes" id="UP000095658">
    <property type="component" value="Unassembled WGS sequence"/>
</dbReference>
<organism evidence="1 2">
    <name type="scientific">Domibacillus iocasae</name>
    <dbReference type="NCBI Taxonomy" id="1714016"/>
    <lineage>
        <taxon>Bacteria</taxon>
        <taxon>Bacillati</taxon>
        <taxon>Bacillota</taxon>
        <taxon>Bacilli</taxon>
        <taxon>Bacillales</taxon>
        <taxon>Bacillaceae</taxon>
        <taxon>Domibacillus</taxon>
    </lineage>
</organism>
<keyword evidence="1" id="KW-0378">Hydrolase</keyword>
<dbReference type="OrthoDB" id="9797743at2"/>
<dbReference type="SFLD" id="SFLDG01129">
    <property type="entry name" value="C1.5:_HAD__Beta-PGM__Phosphata"/>
    <property type="match status" value="1"/>
</dbReference>
<keyword evidence="2" id="KW-1185">Reference proteome</keyword>
<dbReference type="AlphaFoldDB" id="A0A1E7DU37"/>
<dbReference type="PANTHER" id="PTHR18901:SF38">
    <property type="entry name" value="PSEUDOURIDINE-5'-PHOSPHATASE"/>
    <property type="match status" value="1"/>
</dbReference>
<dbReference type="InterPro" id="IPR023214">
    <property type="entry name" value="HAD_sf"/>
</dbReference>
<dbReference type="Pfam" id="PF13419">
    <property type="entry name" value="HAD_2"/>
    <property type="match status" value="1"/>
</dbReference>
<dbReference type="SFLD" id="SFLDG01135">
    <property type="entry name" value="C1.5.6:_HAD__Beta-PGM__Phospha"/>
    <property type="match status" value="1"/>
</dbReference>
<accession>A0A1E7DU37</accession>
<dbReference type="CDD" id="cd16423">
    <property type="entry name" value="HAD_BPGM-like"/>
    <property type="match status" value="1"/>
</dbReference>
<dbReference type="InterPro" id="IPR023198">
    <property type="entry name" value="PGP-like_dom2"/>
</dbReference>
<dbReference type="InterPro" id="IPR036412">
    <property type="entry name" value="HAD-like_sf"/>
</dbReference>
<dbReference type="EMBL" id="MAMP01000001">
    <property type="protein sequence ID" value="OES46592.1"/>
    <property type="molecule type" value="Genomic_DNA"/>
</dbReference>
<dbReference type="Gene3D" id="3.40.50.1000">
    <property type="entry name" value="HAD superfamily/HAD-like"/>
    <property type="match status" value="1"/>
</dbReference>